<keyword evidence="5" id="KW-1185">Reference proteome</keyword>
<evidence type="ECO:0000313" key="5">
    <source>
        <dbReference type="Proteomes" id="UP001257659"/>
    </source>
</evidence>
<dbReference type="PROSITE" id="PS00455">
    <property type="entry name" value="AMP_BINDING"/>
    <property type="match status" value="1"/>
</dbReference>
<name>A0ABU1K5B0_9FLAO</name>
<dbReference type="SUPFAM" id="SSF56801">
    <property type="entry name" value="Acetyl-CoA synthetase-like"/>
    <property type="match status" value="1"/>
</dbReference>
<dbReference type="Pfam" id="PF23562">
    <property type="entry name" value="AMP-binding_C_3"/>
    <property type="match status" value="1"/>
</dbReference>
<dbReference type="Gene3D" id="3.40.50.12780">
    <property type="entry name" value="N-terminal domain of ligase-like"/>
    <property type="match status" value="2"/>
</dbReference>
<evidence type="ECO:0000259" key="3">
    <source>
        <dbReference type="Pfam" id="PF00501"/>
    </source>
</evidence>
<dbReference type="Proteomes" id="UP001257659">
    <property type="component" value="Unassembled WGS sequence"/>
</dbReference>
<comment type="caution">
    <text evidence="4">The sequence shown here is derived from an EMBL/GenBank/DDBJ whole genome shotgun (WGS) entry which is preliminary data.</text>
</comment>
<dbReference type="InterPro" id="IPR000873">
    <property type="entry name" value="AMP-dep_synth/lig_dom"/>
</dbReference>
<feature type="domain" description="AMP-dependent synthetase/ligase" evidence="3">
    <location>
        <begin position="26"/>
        <end position="418"/>
    </location>
</feature>
<dbReference type="PANTHER" id="PTHR43272">
    <property type="entry name" value="LONG-CHAIN-FATTY-ACID--COA LIGASE"/>
    <property type="match status" value="1"/>
</dbReference>
<keyword evidence="1" id="KW-0547">Nucleotide-binding</keyword>
<protein>
    <submittedName>
        <fullName evidence="4">Long-chain acyl-CoA synthetase</fullName>
        <ecNumber evidence="4">6.2.1.3</ecNumber>
    </submittedName>
</protein>
<dbReference type="GO" id="GO:0004467">
    <property type="term" value="F:long-chain fatty acid-CoA ligase activity"/>
    <property type="evidence" value="ECO:0007669"/>
    <property type="project" value="UniProtKB-EC"/>
</dbReference>
<dbReference type="Pfam" id="PF00501">
    <property type="entry name" value="AMP-binding"/>
    <property type="match status" value="1"/>
</dbReference>
<dbReference type="InterPro" id="IPR042099">
    <property type="entry name" value="ANL_N_sf"/>
</dbReference>
<dbReference type="PRINTS" id="PR00154">
    <property type="entry name" value="AMPBINDING"/>
</dbReference>
<dbReference type="CDD" id="cd05907">
    <property type="entry name" value="VL_LC_FACS_like"/>
    <property type="match status" value="1"/>
</dbReference>
<dbReference type="InterPro" id="IPR020845">
    <property type="entry name" value="AMP-binding_CS"/>
</dbReference>
<dbReference type="RefSeq" id="WP_309727700.1">
    <property type="nucleotide sequence ID" value="NZ_JAVDQA010000003.1"/>
</dbReference>
<reference evidence="4 5" key="1">
    <citation type="submission" date="2023-07" db="EMBL/GenBank/DDBJ databases">
        <title>Genomic Encyclopedia of Type Strains, Phase IV (KMG-IV): sequencing the most valuable type-strain genomes for metagenomic binning, comparative biology and taxonomic classification.</title>
        <authorList>
            <person name="Goeker M."/>
        </authorList>
    </citation>
    <scope>NUCLEOTIDE SEQUENCE [LARGE SCALE GENOMIC DNA]</scope>
    <source>
        <strain evidence="4 5">DSM 102814</strain>
    </source>
</reference>
<keyword evidence="4" id="KW-0436">Ligase</keyword>
<keyword evidence="2" id="KW-0067">ATP-binding</keyword>
<gene>
    <name evidence="4" type="ORF">GGR31_001446</name>
</gene>
<dbReference type="InterPro" id="IPR020459">
    <property type="entry name" value="AMP-binding"/>
</dbReference>
<organism evidence="4 5">
    <name type="scientific">Mesonia maritima</name>
    <dbReference type="NCBI Taxonomy" id="1793873"/>
    <lineage>
        <taxon>Bacteria</taxon>
        <taxon>Pseudomonadati</taxon>
        <taxon>Bacteroidota</taxon>
        <taxon>Flavobacteriia</taxon>
        <taxon>Flavobacteriales</taxon>
        <taxon>Flavobacteriaceae</taxon>
        <taxon>Mesonia</taxon>
    </lineage>
</organism>
<dbReference type="EC" id="6.2.1.3" evidence="4"/>
<dbReference type="EMBL" id="JAVDQA010000003">
    <property type="protein sequence ID" value="MDR6300803.1"/>
    <property type="molecule type" value="Genomic_DNA"/>
</dbReference>
<sequence>MTQVKRLFDFPYYQLEKFNLNKALVTKYNGEWIGTSTEEYIAKANQISRALLRMGVKSKDNIALISTTNRTEWNIMDIGILQIGAQDVPIYPTISEDEYEYVLNHSESKYCFVSDKEVLAKVKKIKDKVPSLEEVYSFDEIEGTKNWKELLTLGEDDSNQQEVEDIKKSIKEDDLATIIYTSGTTGKPKGVMLSHKNIVSNAINSASRLPLNEGSNVAISFLPVCHIYERMLLYMYQYSGVTIYFAESIEKISDNLKEVKPHVMSAVPRLLEKVYDKIIAKGTALTGIKKKLFYWAVELGLKYEPYGQNGWWYEFRLKIARKLIFSKWEEALGGNLKVIASGSAALQPRLARVFNAAGIGVMEGYGLTETSPVVAVNDMRDNGFKIGTVGKPIPETEVKIGKDGEILVKGPQVMLGYYKDQEKTDEVLQEGYFHTGDIGEIDSDGFLKITDRKKEMFKTSGGKYIAPQTIENAMKQSRFIDQIMVVGEGEKMPAAFIQPNFEFIEDWAKRKKIELGDSKQDLVENKSVIERIQEEVDFYNERFGKWERIKKFELTPEIWSVENDHLTPTMKMKRKVIKEKYMELYNRMYEHPSS</sequence>
<evidence type="ECO:0000256" key="1">
    <source>
        <dbReference type="ARBA" id="ARBA00022741"/>
    </source>
</evidence>
<proteinExistence type="predicted"/>
<evidence type="ECO:0000256" key="2">
    <source>
        <dbReference type="ARBA" id="ARBA00022840"/>
    </source>
</evidence>
<dbReference type="PANTHER" id="PTHR43272:SF33">
    <property type="entry name" value="AMP-BINDING DOMAIN-CONTAINING PROTEIN-RELATED"/>
    <property type="match status" value="1"/>
</dbReference>
<evidence type="ECO:0000313" key="4">
    <source>
        <dbReference type="EMBL" id="MDR6300803.1"/>
    </source>
</evidence>
<accession>A0ABU1K5B0</accession>